<reference evidence="5" key="1">
    <citation type="journal article" date="2010" name="Genome Biol.">
        <title>Genome sequence of the necrotrophic plant pathogen Pythium ultimum reveals original pathogenicity mechanisms and effector repertoire.</title>
        <authorList>
            <person name="Levesque C.A."/>
            <person name="Brouwer H."/>
            <person name="Cano L."/>
            <person name="Hamilton J.P."/>
            <person name="Holt C."/>
            <person name="Huitema E."/>
            <person name="Raffaele S."/>
            <person name="Robideau G.P."/>
            <person name="Thines M."/>
            <person name="Win J."/>
            <person name="Zerillo M.M."/>
            <person name="Beakes G.W."/>
            <person name="Boore J.L."/>
            <person name="Busam D."/>
            <person name="Dumas B."/>
            <person name="Ferriera S."/>
            <person name="Fuerstenberg S.I."/>
            <person name="Gachon C.M."/>
            <person name="Gaulin E."/>
            <person name="Govers F."/>
            <person name="Grenville-Briggs L."/>
            <person name="Horner N."/>
            <person name="Hostetler J."/>
            <person name="Jiang R.H."/>
            <person name="Johnson J."/>
            <person name="Krajaejun T."/>
            <person name="Lin H."/>
            <person name="Meijer H.J."/>
            <person name="Moore B."/>
            <person name="Morris P."/>
            <person name="Phuntmart V."/>
            <person name="Puiu D."/>
            <person name="Shetty J."/>
            <person name="Stajich J.E."/>
            <person name="Tripathy S."/>
            <person name="Wawra S."/>
            <person name="van West P."/>
            <person name="Whitty B.R."/>
            <person name="Coutinho P.M."/>
            <person name="Henrissat B."/>
            <person name="Martin F."/>
            <person name="Thomas P.D."/>
            <person name="Tyler B.M."/>
            <person name="De Vries R.P."/>
            <person name="Kamoun S."/>
            <person name="Yandell M."/>
            <person name="Tisserat N."/>
            <person name="Buell C.R."/>
        </authorList>
    </citation>
    <scope>NUCLEOTIDE SEQUENCE</scope>
    <source>
        <strain evidence="5">DAOM:BR144</strain>
    </source>
</reference>
<evidence type="ECO:0000313" key="4">
    <source>
        <dbReference type="EnsemblProtists" id="PYU1_T013455"/>
    </source>
</evidence>
<keyword evidence="3" id="KW-1133">Transmembrane helix</keyword>
<dbReference type="PANTHER" id="PTHR22876:SF5">
    <property type="entry name" value="CHROMOSOME 9 OPEN READING FRAME 85"/>
    <property type="match status" value="1"/>
</dbReference>
<dbReference type="InterPro" id="IPR019351">
    <property type="entry name" value="DUF2039"/>
</dbReference>
<dbReference type="Pfam" id="PF10217">
    <property type="entry name" value="DUF2039"/>
    <property type="match status" value="1"/>
</dbReference>
<feature type="transmembrane region" description="Helical" evidence="3">
    <location>
        <begin position="209"/>
        <end position="234"/>
    </location>
</feature>
<keyword evidence="3" id="KW-0472">Membrane</keyword>
<feature type="compositionally biased region" description="Polar residues" evidence="2">
    <location>
        <begin position="503"/>
        <end position="513"/>
    </location>
</feature>
<dbReference type="HOGENOM" id="CLU_038531_0_0_1"/>
<dbReference type="AlphaFoldDB" id="K3X8A6"/>
<evidence type="ECO:0000256" key="3">
    <source>
        <dbReference type="SAM" id="Phobius"/>
    </source>
</evidence>
<dbReference type="PANTHER" id="PTHR22876">
    <property type="entry name" value="ZGC:101016"/>
    <property type="match status" value="1"/>
</dbReference>
<protein>
    <submittedName>
        <fullName evidence="4">Uncharacterized protein</fullName>
    </submittedName>
</protein>
<keyword evidence="5" id="KW-1185">Reference proteome</keyword>
<feature type="transmembrane region" description="Helical" evidence="3">
    <location>
        <begin position="331"/>
        <end position="350"/>
    </location>
</feature>
<evidence type="ECO:0000256" key="1">
    <source>
        <dbReference type="SAM" id="Coils"/>
    </source>
</evidence>
<keyword evidence="3" id="KW-0812">Transmembrane</keyword>
<proteinExistence type="predicted"/>
<dbReference type="EMBL" id="GL376593">
    <property type="status" value="NOT_ANNOTATED_CDS"/>
    <property type="molecule type" value="Genomic_DNA"/>
</dbReference>
<reference evidence="4" key="3">
    <citation type="submission" date="2015-02" db="UniProtKB">
        <authorList>
            <consortium name="EnsemblProtists"/>
        </authorList>
    </citation>
    <scope>IDENTIFICATION</scope>
    <source>
        <strain evidence="4">DAOM BR144</strain>
    </source>
</reference>
<dbReference type="OMA" id="WPAWIFG"/>
<feature type="region of interest" description="Disordered" evidence="2">
    <location>
        <begin position="494"/>
        <end position="516"/>
    </location>
</feature>
<keyword evidence="1" id="KW-0175">Coiled coil</keyword>
<dbReference type="Proteomes" id="UP000019132">
    <property type="component" value="Unassembled WGS sequence"/>
</dbReference>
<dbReference type="InParanoid" id="K3X8A6"/>
<reference evidence="5" key="2">
    <citation type="submission" date="2010-04" db="EMBL/GenBank/DDBJ databases">
        <authorList>
            <person name="Buell R."/>
            <person name="Hamilton J."/>
            <person name="Hostetler J."/>
        </authorList>
    </citation>
    <scope>NUCLEOTIDE SEQUENCE [LARGE SCALE GENOMIC DNA]</scope>
    <source>
        <strain evidence="5">DAOM:BR144</strain>
    </source>
</reference>
<feature type="transmembrane region" description="Helical" evidence="3">
    <location>
        <begin position="356"/>
        <end position="376"/>
    </location>
</feature>
<feature type="transmembrane region" description="Helical" evidence="3">
    <location>
        <begin position="258"/>
        <end position="278"/>
    </location>
</feature>
<evidence type="ECO:0000256" key="2">
    <source>
        <dbReference type="SAM" id="MobiDB-lite"/>
    </source>
</evidence>
<sequence>MSLQRGNMKKGAPKYQNSFAFKHNPKSKKTEKILAMPIQGLCEQCTNQIEWRKKYRKFKPLTQPANCIFCHQKCVLAAYHSACDPCAKERDICAKCCKKKEIVLNEKELAALRVKEAKEFEESLEGMRERERRAQLRKVEKEREEEKRLRREAAGLVEGDDGYESYDEDEFDMDDDDLEKSSMSDGFCVIHVDGWEKWWAETRQGSVKVYVSIVLFFLSAVLAHPIARSIFFLLRKFSPKKWKWPDEARELMMWQTALVCRAGLLWIAVVVSRVSIFLCQWPGWLFGICFIIWVDAGGNVLREVIARKGVEGYTDAEKAGRKTLLHEGTTLAKMLLLVFVVYTYYLAPVIGDDSAARVVVSTGFFLAIALSVLPLMRNVMGAHYMFLTNMLHLDTHINVEGRSKGSVCDAPLGFIVLKTDNNTKTFIPAGGTVTSLTSVYHSHFWPLKLDIRLPPQTPAVQVRMFMQELDQLLFWDGCFLPRLATASVFEPPPPPPPAFLAANRSNRSSSVGQTHGDDTSKMLFELNLQEENQVVQRARGNDSYIALQANERWLIHFSIFIKGKRKPRFRQIRAAYIDAITRLLEQQGIGYAGQQQITPSSYT</sequence>
<dbReference type="VEuPathDB" id="FungiDB:PYU1_G013426"/>
<dbReference type="eggNOG" id="KOG3241">
    <property type="taxonomic scope" value="Eukaryota"/>
</dbReference>
<feature type="coiled-coil region" evidence="1">
    <location>
        <begin position="117"/>
        <end position="156"/>
    </location>
</feature>
<accession>K3X8A6</accession>
<dbReference type="EnsemblProtists" id="PYU1_T013455">
    <property type="protein sequence ID" value="PYU1_T013455"/>
    <property type="gene ID" value="PYU1_G013426"/>
</dbReference>
<name>K3X8A6_GLOUD</name>
<organism evidence="4 5">
    <name type="scientific">Globisporangium ultimum (strain ATCC 200006 / CBS 805.95 / DAOM BR144)</name>
    <name type="common">Pythium ultimum</name>
    <dbReference type="NCBI Taxonomy" id="431595"/>
    <lineage>
        <taxon>Eukaryota</taxon>
        <taxon>Sar</taxon>
        <taxon>Stramenopiles</taxon>
        <taxon>Oomycota</taxon>
        <taxon>Peronosporomycetes</taxon>
        <taxon>Pythiales</taxon>
        <taxon>Pythiaceae</taxon>
        <taxon>Globisporangium</taxon>
    </lineage>
</organism>
<evidence type="ECO:0000313" key="5">
    <source>
        <dbReference type="Proteomes" id="UP000019132"/>
    </source>
</evidence>